<name>A0ABR6NGW8_9SPHN</name>
<keyword evidence="2" id="KW-1185">Reference proteome</keyword>
<reference evidence="1 2" key="1">
    <citation type="submission" date="2020-08" db="EMBL/GenBank/DDBJ databases">
        <title>Exploring microbial biodiversity for novel pathways involved in the catabolism of aromatic compounds derived from lignin.</title>
        <authorList>
            <person name="Elkins J."/>
        </authorList>
    </citation>
    <scope>NUCLEOTIDE SEQUENCE [LARGE SCALE GENOMIC DNA]</scope>
    <source>
        <strain evidence="1 2">B1D3A</strain>
    </source>
</reference>
<dbReference type="EMBL" id="JACHKA010000001">
    <property type="protein sequence ID" value="MBB5986331.1"/>
    <property type="molecule type" value="Genomic_DNA"/>
</dbReference>
<organism evidence="1 2">
    <name type="scientific">Sphingobium lignivorans</name>
    <dbReference type="NCBI Taxonomy" id="2735886"/>
    <lineage>
        <taxon>Bacteria</taxon>
        <taxon>Pseudomonadati</taxon>
        <taxon>Pseudomonadota</taxon>
        <taxon>Alphaproteobacteria</taxon>
        <taxon>Sphingomonadales</taxon>
        <taxon>Sphingomonadaceae</taxon>
        <taxon>Sphingobium</taxon>
    </lineage>
</organism>
<proteinExistence type="predicted"/>
<comment type="caution">
    <text evidence="1">The sequence shown here is derived from an EMBL/GenBank/DDBJ whole genome shotgun (WGS) entry which is preliminary data.</text>
</comment>
<dbReference type="Pfam" id="PF22391">
    <property type="entry name" value="DUF6975"/>
    <property type="match status" value="1"/>
</dbReference>
<dbReference type="RefSeq" id="WP_260394849.1">
    <property type="nucleotide sequence ID" value="NZ_JACHKA010000001.1"/>
</dbReference>
<accession>A0ABR6NGW8</accession>
<evidence type="ECO:0000313" key="2">
    <source>
        <dbReference type="Proteomes" id="UP001138540"/>
    </source>
</evidence>
<dbReference type="InterPro" id="IPR054248">
    <property type="entry name" value="DUF6975"/>
</dbReference>
<evidence type="ECO:0000313" key="1">
    <source>
        <dbReference type="EMBL" id="MBB5986331.1"/>
    </source>
</evidence>
<sequence>MNEQPRQSTNSSLAAVIAAIVDQDGSAAHGYCAPAVAGERHAFVRDLVDFADFVHLVTLLHGHVPGLVDHAAARTVEVLARGWLIKSIDAFVTERQFLNRLSVAVGPLPSTAGHSETSTVVAQQRHAIEMLAQSDRRGCALGTAVTLTLEWHPIRAILDAGALRLGIEPSICTVPSRPETLALLNDLPDPDRIARAVQFGATQLVGQHRGMWDLLQARAAVRKMQD</sequence>
<dbReference type="Proteomes" id="UP001138540">
    <property type="component" value="Unassembled WGS sequence"/>
</dbReference>
<gene>
    <name evidence="1" type="ORF">HNP60_002305</name>
</gene>
<protein>
    <submittedName>
        <fullName evidence="1">Uncharacterized protein</fullName>
    </submittedName>
</protein>